<evidence type="ECO:0000313" key="8">
    <source>
        <dbReference type="EMBL" id="MDS0261137.1"/>
    </source>
</evidence>
<feature type="transmembrane region" description="Helical" evidence="6">
    <location>
        <begin position="243"/>
        <end position="263"/>
    </location>
</feature>
<evidence type="ECO:0000256" key="5">
    <source>
        <dbReference type="ARBA" id="ARBA00023136"/>
    </source>
</evidence>
<accession>A0ABU2FFT8</accession>
<comment type="subcellular location">
    <subcellularLocation>
        <location evidence="1">Cell membrane</location>
        <topology evidence="1">Multi-pass membrane protein</topology>
    </subcellularLocation>
</comment>
<keyword evidence="3 6" id="KW-0812">Transmembrane</keyword>
<evidence type="ECO:0000256" key="6">
    <source>
        <dbReference type="SAM" id="Phobius"/>
    </source>
</evidence>
<feature type="transmembrane region" description="Helical" evidence="6">
    <location>
        <begin position="46"/>
        <end position="68"/>
    </location>
</feature>
<dbReference type="PROSITE" id="PS50850">
    <property type="entry name" value="MFS"/>
    <property type="match status" value="1"/>
</dbReference>
<feature type="transmembrane region" description="Helical" evidence="6">
    <location>
        <begin position="203"/>
        <end position="223"/>
    </location>
</feature>
<evidence type="ECO:0000256" key="3">
    <source>
        <dbReference type="ARBA" id="ARBA00022692"/>
    </source>
</evidence>
<evidence type="ECO:0000259" key="7">
    <source>
        <dbReference type="PROSITE" id="PS50850"/>
    </source>
</evidence>
<dbReference type="RefSeq" id="WP_310920940.1">
    <property type="nucleotide sequence ID" value="NZ_JAMQON010000005.1"/>
</dbReference>
<feature type="transmembrane region" description="Helical" evidence="6">
    <location>
        <begin position="338"/>
        <end position="358"/>
    </location>
</feature>
<dbReference type="InterPro" id="IPR036259">
    <property type="entry name" value="MFS_trans_sf"/>
</dbReference>
<keyword evidence="4 6" id="KW-1133">Transmembrane helix</keyword>
<dbReference type="Gene3D" id="1.20.1250.20">
    <property type="entry name" value="MFS general substrate transporter like domains"/>
    <property type="match status" value="2"/>
</dbReference>
<feature type="transmembrane region" description="Helical" evidence="6">
    <location>
        <begin position="99"/>
        <end position="121"/>
    </location>
</feature>
<dbReference type="SUPFAM" id="SSF103473">
    <property type="entry name" value="MFS general substrate transporter"/>
    <property type="match status" value="1"/>
</dbReference>
<protein>
    <submittedName>
        <fullName evidence="8">MFS transporter</fullName>
    </submittedName>
</protein>
<reference evidence="8 9" key="1">
    <citation type="submission" date="2022-06" db="EMBL/GenBank/DDBJ databases">
        <title>Haloarcula sp. a new haloarchaeum isolate from saline soil.</title>
        <authorList>
            <person name="Strakova D."/>
            <person name="Galisteo C."/>
            <person name="Sanchez-Porro C."/>
            <person name="Ventosa A."/>
        </authorList>
    </citation>
    <scope>NUCLEOTIDE SEQUENCE [LARGE SCALE GENOMIC DNA]</scope>
    <source>
        <strain evidence="8 9">S1CR25-12</strain>
    </source>
</reference>
<proteinExistence type="predicted"/>
<keyword evidence="9" id="KW-1185">Reference proteome</keyword>
<gene>
    <name evidence="8" type="ORF">NDI56_17190</name>
</gene>
<feature type="domain" description="Major facilitator superfamily (MFS) profile" evidence="7">
    <location>
        <begin position="10"/>
        <end position="388"/>
    </location>
</feature>
<dbReference type="InterPro" id="IPR011701">
    <property type="entry name" value="MFS"/>
</dbReference>
<dbReference type="PANTHER" id="PTHR43124:SF3">
    <property type="entry name" value="CHLORAMPHENICOL EFFLUX PUMP RV0191"/>
    <property type="match status" value="1"/>
</dbReference>
<sequence>METTQDTASLVGILTAASLAGGASKYAIGPLVPEITASFDVTTATVGIALSAMWFAFAAVQFIGGVLADLVGERFVLLASVSLIFLGSSLLFVAPTFPIFLGALVVLGSGTGALLISSATYIGKTFETMGGKLGVITLGSSAAGLLAPLLAVTLGALYGWRIVMLSGATLALPIFVGIYVEVDSVPRVSSDDRRSDIRAGLEQVLAGRVLLLTLFGASMYFVFQAIASFFPTMLLGTTDVSPRTAAVALSAFFALTAVSNPVFGRLSERLGRTPVLSACLGVSIIGFALLFVSTTPLLVSVGVAFVGVGSGWGSTLTSKLMELFTRGERGTGYGVMNTLANVLGSSGSAVTGVFALRYGWHQTIGLIAAILVCALSLLLVDSILPKNGGVDPSE</sequence>
<dbReference type="InterPro" id="IPR050189">
    <property type="entry name" value="MFS_Efflux_Transporters"/>
</dbReference>
<evidence type="ECO:0000256" key="4">
    <source>
        <dbReference type="ARBA" id="ARBA00022989"/>
    </source>
</evidence>
<name>A0ABU2FFT8_9EURY</name>
<evidence type="ECO:0000256" key="2">
    <source>
        <dbReference type="ARBA" id="ARBA00022475"/>
    </source>
</evidence>
<feature type="transmembrane region" description="Helical" evidence="6">
    <location>
        <begin position="75"/>
        <end position="93"/>
    </location>
</feature>
<dbReference type="Proteomes" id="UP001259659">
    <property type="component" value="Unassembled WGS sequence"/>
</dbReference>
<feature type="transmembrane region" description="Helical" evidence="6">
    <location>
        <begin position="133"/>
        <end position="156"/>
    </location>
</feature>
<keyword evidence="5 6" id="KW-0472">Membrane</keyword>
<dbReference type="Pfam" id="PF07690">
    <property type="entry name" value="MFS_1"/>
    <property type="match status" value="1"/>
</dbReference>
<evidence type="ECO:0000313" key="9">
    <source>
        <dbReference type="Proteomes" id="UP001259659"/>
    </source>
</evidence>
<feature type="transmembrane region" description="Helical" evidence="6">
    <location>
        <begin position="364"/>
        <end position="384"/>
    </location>
</feature>
<dbReference type="EMBL" id="JAMQON010000005">
    <property type="protein sequence ID" value="MDS0261137.1"/>
    <property type="molecule type" value="Genomic_DNA"/>
</dbReference>
<dbReference type="PANTHER" id="PTHR43124">
    <property type="entry name" value="PURINE EFFLUX PUMP PBUE"/>
    <property type="match status" value="1"/>
</dbReference>
<organism evidence="8 9">
    <name type="scientific">Haloarcula saliterrae</name>
    <dbReference type="NCBI Taxonomy" id="2950534"/>
    <lineage>
        <taxon>Archaea</taxon>
        <taxon>Methanobacteriati</taxon>
        <taxon>Methanobacteriota</taxon>
        <taxon>Stenosarchaea group</taxon>
        <taxon>Halobacteria</taxon>
        <taxon>Halobacteriales</taxon>
        <taxon>Haloarculaceae</taxon>
        <taxon>Haloarcula</taxon>
    </lineage>
</organism>
<keyword evidence="2" id="KW-1003">Cell membrane</keyword>
<feature type="transmembrane region" description="Helical" evidence="6">
    <location>
        <begin position="162"/>
        <end position="182"/>
    </location>
</feature>
<comment type="caution">
    <text evidence="8">The sequence shown here is derived from an EMBL/GenBank/DDBJ whole genome shotgun (WGS) entry which is preliminary data.</text>
</comment>
<dbReference type="InterPro" id="IPR020846">
    <property type="entry name" value="MFS_dom"/>
</dbReference>
<evidence type="ECO:0000256" key="1">
    <source>
        <dbReference type="ARBA" id="ARBA00004651"/>
    </source>
</evidence>